<dbReference type="PANTHER" id="PTHR20855">
    <property type="entry name" value="ADIPOR/PROGESTIN RECEPTOR-RELATED"/>
    <property type="match status" value="1"/>
</dbReference>
<keyword evidence="10" id="KW-0675">Receptor</keyword>
<feature type="region of interest" description="Disordered" evidence="7">
    <location>
        <begin position="37"/>
        <end position="85"/>
    </location>
</feature>
<evidence type="ECO:0000256" key="1">
    <source>
        <dbReference type="ARBA" id="ARBA00004141"/>
    </source>
</evidence>
<gene>
    <name evidence="10" type="primary">PAQR5</name>
</gene>
<evidence type="ECO:0000313" key="9">
    <source>
        <dbReference type="Proteomes" id="UP000265300"/>
    </source>
</evidence>
<feature type="compositionally biased region" description="Basic and acidic residues" evidence="7">
    <location>
        <begin position="50"/>
        <end position="64"/>
    </location>
</feature>
<dbReference type="STRING" id="118797.A0A340Y6D3"/>
<dbReference type="PANTHER" id="PTHR20855:SF38">
    <property type="entry name" value="MEMBRANE PROGESTIN RECEPTOR GAMMA"/>
    <property type="match status" value="1"/>
</dbReference>
<feature type="transmembrane region" description="Helical" evidence="8">
    <location>
        <begin position="385"/>
        <end position="406"/>
    </location>
</feature>
<feature type="transmembrane region" description="Helical" evidence="8">
    <location>
        <begin position="351"/>
        <end position="373"/>
    </location>
</feature>
<evidence type="ECO:0000256" key="5">
    <source>
        <dbReference type="ARBA" id="ARBA00023136"/>
    </source>
</evidence>
<reference evidence="10" key="1">
    <citation type="submission" date="2025-08" db="UniProtKB">
        <authorList>
            <consortium name="RefSeq"/>
        </authorList>
    </citation>
    <scope>IDENTIFICATION</scope>
</reference>
<keyword evidence="6" id="KW-0479">Metal-binding</keyword>
<dbReference type="GO" id="GO:0038023">
    <property type="term" value="F:signaling receptor activity"/>
    <property type="evidence" value="ECO:0007669"/>
    <property type="project" value="TreeGrafter"/>
</dbReference>
<proteinExistence type="inferred from homology"/>
<dbReference type="OrthoDB" id="529367at2759"/>
<evidence type="ECO:0000256" key="3">
    <source>
        <dbReference type="ARBA" id="ARBA00022692"/>
    </source>
</evidence>
<dbReference type="KEGG" id="lve:103082271"/>
<feature type="compositionally biased region" description="Low complexity" evidence="7">
    <location>
        <begin position="139"/>
        <end position="152"/>
    </location>
</feature>
<keyword evidence="6" id="KW-0862">Zinc</keyword>
<evidence type="ECO:0000256" key="4">
    <source>
        <dbReference type="ARBA" id="ARBA00022989"/>
    </source>
</evidence>
<protein>
    <submittedName>
        <fullName evidence="10">Membrane progestin receptor gamma</fullName>
    </submittedName>
</protein>
<dbReference type="GO" id="GO:0046872">
    <property type="term" value="F:metal ion binding"/>
    <property type="evidence" value="ECO:0007669"/>
    <property type="project" value="UniProtKB-KW"/>
</dbReference>
<dbReference type="Pfam" id="PF03006">
    <property type="entry name" value="HlyIII"/>
    <property type="match status" value="1"/>
</dbReference>
<feature type="binding site" evidence="6">
    <location>
        <position position="492"/>
    </location>
    <ligand>
        <name>Zn(2+)</name>
        <dbReference type="ChEBI" id="CHEBI:29105"/>
    </ligand>
</feature>
<organism evidence="9 10">
    <name type="scientific">Lipotes vexillifer</name>
    <name type="common">Yangtze river dolphin</name>
    <dbReference type="NCBI Taxonomy" id="118797"/>
    <lineage>
        <taxon>Eukaryota</taxon>
        <taxon>Metazoa</taxon>
        <taxon>Chordata</taxon>
        <taxon>Craniata</taxon>
        <taxon>Vertebrata</taxon>
        <taxon>Euteleostomi</taxon>
        <taxon>Mammalia</taxon>
        <taxon>Eutheria</taxon>
        <taxon>Laurasiatheria</taxon>
        <taxon>Artiodactyla</taxon>
        <taxon>Whippomorpha</taxon>
        <taxon>Cetacea</taxon>
        <taxon>Odontoceti</taxon>
        <taxon>Lipotidae</taxon>
        <taxon>Lipotes</taxon>
    </lineage>
</organism>
<keyword evidence="4 8" id="KW-1133">Transmembrane helix</keyword>
<comment type="subcellular location">
    <subcellularLocation>
        <location evidence="1">Membrane</location>
        <topology evidence="1">Multi-pass membrane protein</topology>
    </subcellularLocation>
</comment>
<dbReference type="Proteomes" id="UP000265300">
    <property type="component" value="Unplaced"/>
</dbReference>
<dbReference type="AlphaFoldDB" id="A0A340Y6D3"/>
<evidence type="ECO:0000313" key="10">
    <source>
        <dbReference type="RefSeq" id="XP_007467927.1"/>
    </source>
</evidence>
<dbReference type="CTD" id="54852"/>
<keyword evidence="5 8" id="KW-0472">Membrane</keyword>
<dbReference type="RefSeq" id="XP_007467927.1">
    <property type="nucleotide sequence ID" value="XM_007467865.1"/>
</dbReference>
<keyword evidence="3 8" id="KW-0812">Transmembrane</keyword>
<evidence type="ECO:0000256" key="8">
    <source>
        <dbReference type="SAM" id="Phobius"/>
    </source>
</evidence>
<evidence type="ECO:0000256" key="2">
    <source>
        <dbReference type="ARBA" id="ARBA00007018"/>
    </source>
</evidence>
<sequence>MTQTWPWLASHSRVRQLRELHYLGVSTPAAQQNHLGSFTEDLGPPPEIPTEQKRHTWDSPEKEVNASSPDEMMPGKGPCQQGSSDSVREVPCQIRHCWMNPGTFPSLSFLKVELRMPETLRTQVTEGGTPPRHASSGLPVQAHPASAAAPQAPRSPPAAPRAVLGKFAPGVPCTGRRRNAATFALAPSAREPMRWGGRCRCMGSPLRSVTAQRGILGSPSTPRDEHWGERLGFKMLSLKLPRLFSIEQVPQVFHEQGILFGYRHPQSSATACLLSLFQMTNETLNIWTHLLPFWFFMWRFVSTLRVTDVLNDSYSWPLLVYMGASCVYPLASSCAHTFSSMSRNARHICYFLDYGAVNLFSLGSAIAYSAYVFPDALVNTVFHDYYVALAVLNTIISTGLSCYSRFLEVQKPRLCKMLRVLAFAYPYTWDSLPIFSRLFLFPGESAQNEATLYHQKHMAVTLLASFLYSAHLPERLAPGRFDYIGHSHQLFHVCVILATHMQMEAILLDKTLRKEWLLAHSRPLLFSQIAGAILLCLIFSLSNIIYFSAALYRIPEPELHKKET</sequence>
<name>A0A340Y6D3_LIPVE</name>
<feature type="binding site" evidence="6">
    <location>
        <position position="336"/>
    </location>
    <ligand>
        <name>Zn(2+)</name>
        <dbReference type="ChEBI" id="CHEBI:29105"/>
    </ligand>
</feature>
<dbReference type="GeneID" id="103082271"/>
<feature type="transmembrane region" description="Helical" evidence="8">
    <location>
        <begin position="313"/>
        <end position="331"/>
    </location>
</feature>
<feature type="transmembrane region" description="Helical" evidence="8">
    <location>
        <begin position="528"/>
        <end position="552"/>
    </location>
</feature>
<evidence type="ECO:0000256" key="7">
    <source>
        <dbReference type="SAM" id="MobiDB-lite"/>
    </source>
</evidence>
<feature type="region of interest" description="Disordered" evidence="7">
    <location>
        <begin position="123"/>
        <end position="163"/>
    </location>
</feature>
<dbReference type="GO" id="GO:0016020">
    <property type="term" value="C:membrane"/>
    <property type="evidence" value="ECO:0007669"/>
    <property type="project" value="UniProtKB-SubCell"/>
</dbReference>
<dbReference type="FunCoup" id="A0A340Y6D3">
    <property type="interactions" value="40"/>
</dbReference>
<keyword evidence="9" id="KW-1185">Reference proteome</keyword>
<comment type="similarity">
    <text evidence="2">Belongs to the ADIPOR family.</text>
</comment>
<accession>A0A340Y6D3</accession>
<dbReference type="InterPro" id="IPR004254">
    <property type="entry name" value="AdipoR/HlyIII-related"/>
</dbReference>
<evidence type="ECO:0000256" key="6">
    <source>
        <dbReference type="PIRSR" id="PIRSR604254-1"/>
    </source>
</evidence>
<feature type="binding site" evidence="6">
    <location>
        <position position="488"/>
    </location>
    <ligand>
        <name>Zn(2+)</name>
        <dbReference type="ChEBI" id="CHEBI:29105"/>
    </ligand>
</feature>
<dbReference type="InParanoid" id="A0A340Y6D3"/>